<accession>A0ABZ2Y5U6</accession>
<keyword evidence="1" id="KW-0175">Coiled coil</keyword>
<reference evidence="2 3" key="1">
    <citation type="submission" date="2023-03" db="EMBL/GenBank/DDBJ databases">
        <title>Novel Species.</title>
        <authorList>
            <person name="Ma S."/>
        </authorList>
    </citation>
    <scope>NUCLEOTIDE SEQUENCE [LARGE SCALE GENOMIC DNA]</scope>
    <source>
        <strain evidence="2 3">LIND6LT2</strain>
    </source>
</reference>
<protein>
    <submittedName>
        <fullName evidence="2">PspA/IM30 family protein</fullName>
    </submittedName>
</protein>
<evidence type="ECO:0000313" key="3">
    <source>
        <dbReference type="Proteomes" id="UP001486565"/>
    </source>
</evidence>
<dbReference type="RefSeq" id="WP_341877543.1">
    <property type="nucleotide sequence ID" value="NZ_CP121687.1"/>
</dbReference>
<dbReference type="EMBL" id="CP121687">
    <property type="protein sequence ID" value="WZL70580.1"/>
    <property type="molecule type" value="Genomic_DNA"/>
</dbReference>
<name>A0ABZ2Y5U6_9FIRM</name>
<evidence type="ECO:0000313" key="2">
    <source>
        <dbReference type="EMBL" id="WZL70580.1"/>
    </source>
</evidence>
<sequence>MALFKRFTQNASSNNKEIAQLLKSLEEEIAKIKVEASKMEAAQSRTKRELDECREEIRKMENYIEHARNSGNTESERIFLTKKASLEEKERALQSSYDAMIGNGQNMKQSQEMLLSKMNELKSRKDAIDIKLERAKIQEKLNEINTGTFSELEEKVNRRLDLAEAMAELNEIEKGNL</sequence>
<evidence type="ECO:0000256" key="1">
    <source>
        <dbReference type="SAM" id="Coils"/>
    </source>
</evidence>
<keyword evidence="3" id="KW-1185">Reference proteome</keyword>
<proteinExistence type="predicted"/>
<dbReference type="Proteomes" id="UP001486565">
    <property type="component" value="Chromosome"/>
</dbReference>
<feature type="coiled-coil region" evidence="1">
    <location>
        <begin position="8"/>
        <end position="70"/>
    </location>
</feature>
<gene>
    <name evidence="2" type="ORF">QBE51_03365</name>
</gene>
<organism evidence="2 3">
    <name type="scientific">Defluviitalea saccharophila</name>
    <dbReference type="NCBI Taxonomy" id="879970"/>
    <lineage>
        <taxon>Bacteria</taxon>
        <taxon>Bacillati</taxon>
        <taxon>Bacillota</taxon>
        <taxon>Clostridia</taxon>
        <taxon>Lachnospirales</taxon>
        <taxon>Defluviitaleaceae</taxon>
        <taxon>Defluviitalea</taxon>
    </lineage>
</organism>